<evidence type="ECO:0000313" key="3">
    <source>
        <dbReference type="Proteomes" id="UP001181046"/>
    </source>
</evidence>
<sequence>MGENNFAMSVQAASIDETMLAKINKHTRRSFNAEELFVFEGTISDDSLDSFDTRMDPETTLKNYADDLTRGISLMSGHATDKEPFGRSFDSSVRENGELTQVIGHFYMLRDSTSNGQSTNDIIRNIEGGIIRDMSVGFMAGVEDYVCSADGKTMMMSPYFPGDRMENGEKVFYWIKNAHLREVSTVYKGSNPNAYIEKARQIVSDGLMDENRIAVLQQGLGTRFDELDKSFFDAFKNNKRGVEDSKMKIADVKKAVEDGEITLAALKNLVNQLDKESGGDDEEKQKQGRMVRAIFGDNVTEDLLKTLKTEAEDGRKYKDDLVEGAIKARVAVQGEDFNAEGYKNMLERADVEFIKEERSTYEKLKAGKYTSGRQIGSQSEDSKDEDEVVTIR</sequence>
<accession>A0ABU3FB27</accession>
<protein>
    <submittedName>
        <fullName evidence="2">Uncharacterized protein</fullName>
    </submittedName>
</protein>
<dbReference type="EMBL" id="JARQAJ010000003">
    <property type="protein sequence ID" value="MDT2759277.1"/>
    <property type="molecule type" value="Genomic_DNA"/>
</dbReference>
<dbReference type="RefSeq" id="WP_311829767.1">
    <property type="nucleotide sequence ID" value="NZ_JARQAJ010000003.1"/>
</dbReference>
<organism evidence="2 3">
    <name type="scientific">Enterococcus xiangfangensis</name>
    <dbReference type="NCBI Taxonomy" id="1296537"/>
    <lineage>
        <taxon>Bacteria</taxon>
        <taxon>Bacillati</taxon>
        <taxon>Bacillota</taxon>
        <taxon>Bacilli</taxon>
        <taxon>Lactobacillales</taxon>
        <taxon>Enterococcaceae</taxon>
        <taxon>Enterococcus</taxon>
    </lineage>
</organism>
<reference evidence="2" key="1">
    <citation type="submission" date="2023-03" db="EMBL/GenBank/DDBJ databases">
        <authorList>
            <person name="Shen W."/>
            <person name="Cai J."/>
        </authorList>
    </citation>
    <scope>NUCLEOTIDE SEQUENCE</scope>
    <source>
        <strain evidence="2">P66-3</strain>
    </source>
</reference>
<keyword evidence="3" id="KW-1185">Reference proteome</keyword>
<name>A0ABU3FB27_9ENTE</name>
<evidence type="ECO:0000256" key="1">
    <source>
        <dbReference type="SAM" id="MobiDB-lite"/>
    </source>
</evidence>
<feature type="compositionally biased region" description="Acidic residues" evidence="1">
    <location>
        <begin position="382"/>
        <end position="392"/>
    </location>
</feature>
<evidence type="ECO:0000313" key="2">
    <source>
        <dbReference type="EMBL" id="MDT2759277.1"/>
    </source>
</evidence>
<proteinExistence type="predicted"/>
<feature type="region of interest" description="Disordered" evidence="1">
    <location>
        <begin position="367"/>
        <end position="392"/>
    </location>
</feature>
<gene>
    <name evidence="2" type="ORF">P7H27_05825</name>
</gene>
<dbReference type="Proteomes" id="UP001181046">
    <property type="component" value="Unassembled WGS sequence"/>
</dbReference>
<comment type="caution">
    <text evidence="2">The sequence shown here is derived from an EMBL/GenBank/DDBJ whole genome shotgun (WGS) entry which is preliminary data.</text>
</comment>